<sequence length="346" mass="38819">MAAYILCLVGPRSLDLAEALVMVRSLTALDDGNRTQLLVLHEPSFRGLPVLRRAAAAVGRGVTAALVDLGPDPPTPRPRLPPYALGKRVEGGWSYFHMCNFFFSRVFSHPALAAAKYFMRLDSDSCFHGRIPNVFRLLDERPDVSYIANDDNHDCNELVRGLRALTLDFAKSHNLSLREGVGAKGFPPGANCLRGYYNNLEVVRLDAFRRSEVFEEWSRVVTASQGIYRHRWGDAILRRLSLNLMNARVLRISQIAPDAQYCHPCFGKRELSYTTHMVNGKKRQDYKVHCGHGRAYEPISMGVEHFFPSANSESLRPVYSELGFANSSERTCICKKGKSKRSTGLI</sequence>
<comment type="caution">
    <text evidence="3">The sequence shown here is derived from an EMBL/GenBank/DDBJ whole genome shotgun (WGS) entry which is preliminary data.</text>
</comment>
<dbReference type="Proteomes" id="UP001515480">
    <property type="component" value="Unassembled WGS sequence"/>
</dbReference>
<dbReference type="GO" id="GO:0000032">
    <property type="term" value="P:cell wall mannoprotein biosynthetic process"/>
    <property type="evidence" value="ECO:0007669"/>
    <property type="project" value="TreeGrafter"/>
</dbReference>
<comment type="similarity">
    <text evidence="1">Belongs to the glycosyltransferase 15 family.</text>
</comment>
<gene>
    <name evidence="3" type="ORF">AB1Y20_005301</name>
</gene>
<evidence type="ECO:0008006" key="5">
    <source>
        <dbReference type="Google" id="ProtNLM"/>
    </source>
</evidence>
<keyword evidence="2" id="KW-0808">Transferase</keyword>
<dbReference type="PANTHER" id="PTHR31121:SF6">
    <property type="entry name" value="ALPHA-1,2 MANNOSYLTRANSFERASE KTR1"/>
    <property type="match status" value="1"/>
</dbReference>
<dbReference type="Gene3D" id="3.90.550.10">
    <property type="entry name" value="Spore Coat Polysaccharide Biosynthesis Protein SpsA, Chain A"/>
    <property type="match status" value="1"/>
</dbReference>
<evidence type="ECO:0000313" key="4">
    <source>
        <dbReference type="Proteomes" id="UP001515480"/>
    </source>
</evidence>
<dbReference type="InterPro" id="IPR029044">
    <property type="entry name" value="Nucleotide-diphossugar_trans"/>
</dbReference>
<name>A0AB34J472_PRYPA</name>
<evidence type="ECO:0000256" key="2">
    <source>
        <dbReference type="ARBA" id="ARBA00022679"/>
    </source>
</evidence>
<dbReference type="PANTHER" id="PTHR31121">
    <property type="entry name" value="ALPHA-1,2 MANNOSYLTRANSFERASE KTR1"/>
    <property type="match status" value="1"/>
</dbReference>
<dbReference type="GO" id="GO:0005794">
    <property type="term" value="C:Golgi apparatus"/>
    <property type="evidence" value="ECO:0007669"/>
    <property type="project" value="TreeGrafter"/>
</dbReference>
<protein>
    <recommendedName>
        <fullName evidence="5">Hexosyltransferase</fullName>
    </recommendedName>
</protein>
<dbReference type="GO" id="GO:0016020">
    <property type="term" value="C:membrane"/>
    <property type="evidence" value="ECO:0007669"/>
    <property type="project" value="InterPro"/>
</dbReference>
<dbReference type="EMBL" id="JBGBPQ010000013">
    <property type="protein sequence ID" value="KAL1512026.1"/>
    <property type="molecule type" value="Genomic_DNA"/>
</dbReference>
<evidence type="ECO:0000313" key="3">
    <source>
        <dbReference type="EMBL" id="KAL1512026.1"/>
    </source>
</evidence>
<dbReference type="GO" id="GO:0000026">
    <property type="term" value="F:alpha-1,2-mannosyltransferase activity"/>
    <property type="evidence" value="ECO:0007669"/>
    <property type="project" value="TreeGrafter"/>
</dbReference>
<dbReference type="GO" id="GO:0006487">
    <property type="term" value="P:protein N-linked glycosylation"/>
    <property type="evidence" value="ECO:0007669"/>
    <property type="project" value="TreeGrafter"/>
</dbReference>
<evidence type="ECO:0000256" key="1">
    <source>
        <dbReference type="ARBA" id="ARBA00007677"/>
    </source>
</evidence>
<dbReference type="AlphaFoldDB" id="A0AB34J472"/>
<keyword evidence="4" id="KW-1185">Reference proteome</keyword>
<reference evidence="3 4" key="1">
    <citation type="journal article" date="2024" name="Science">
        <title>Giant polyketide synthase enzymes in the biosynthesis of giant marine polyether toxins.</title>
        <authorList>
            <person name="Fallon T.R."/>
            <person name="Shende V.V."/>
            <person name="Wierzbicki I.H."/>
            <person name="Pendleton A.L."/>
            <person name="Watervoot N.F."/>
            <person name="Auber R.P."/>
            <person name="Gonzalez D.J."/>
            <person name="Wisecaver J.H."/>
            <person name="Moore B.S."/>
        </authorList>
    </citation>
    <scope>NUCLEOTIDE SEQUENCE [LARGE SCALE GENOMIC DNA]</scope>
    <source>
        <strain evidence="3 4">12B1</strain>
    </source>
</reference>
<organism evidence="3 4">
    <name type="scientific">Prymnesium parvum</name>
    <name type="common">Toxic golden alga</name>
    <dbReference type="NCBI Taxonomy" id="97485"/>
    <lineage>
        <taxon>Eukaryota</taxon>
        <taxon>Haptista</taxon>
        <taxon>Haptophyta</taxon>
        <taxon>Prymnesiophyceae</taxon>
        <taxon>Prymnesiales</taxon>
        <taxon>Prymnesiaceae</taxon>
        <taxon>Prymnesium</taxon>
    </lineage>
</organism>
<dbReference type="Pfam" id="PF01793">
    <property type="entry name" value="Glyco_transf_15"/>
    <property type="match status" value="1"/>
</dbReference>
<dbReference type="InterPro" id="IPR002685">
    <property type="entry name" value="Glyco_trans_15"/>
</dbReference>
<accession>A0AB34J472</accession>
<dbReference type="SUPFAM" id="SSF53448">
    <property type="entry name" value="Nucleotide-diphospho-sugar transferases"/>
    <property type="match status" value="1"/>
</dbReference>
<proteinExistence type="inferred from homology"/>